<dbReference type="Pfam" id="PF00293">
    <property type="entry name" value="NUDIX"/>
    <property type="match status" value="1"/>
</dbReference>
<proteinExistence type="predicted"/>
<evidence type="ECO:0000259" key="1">
    <source>
        <dbReference type="PROSITE" id="PS51462"/>
    </source>
</evidence>
<evidence type="ECO:0000313" key="2">
    <source>
        <dbReference type="EMBL" id="MFD2791921.1"/>
    </source>
</evidence>
<dbReference type="EMBL" id="JBHUOK010000034">
    <property type="protein sequence ID" value="MFD2791921.1"/>
    <property type="molecule type" value="Genomic_DNA"/>
</dbReference>
<dbReference type="RefSeq" id="WP_251808785.1">
    <property type="nucleotide sequence ID" value="NZ_CP166679.1"/>
</dbReference>
<feature type="domain" description="Nudix hydrolase" evidence="1">
    <location>
        <begin position="29"/>
        <end position="171"/>
    </location>
</feature>
<dbReference type="InterPro" id="IPR015797">
    <property type="entry name" value="NUDIX_hydrolase-like_dom_sf"/>
</dbReference>
<comment type="caution">
    <text evidence="2">The sequence shown here is derived from an EMBL/GenBank/DDBJ whole genome shotgun (WGS) entry which is preliminary data.</text>
</comment>
<accession>A0ABW5VPL0</accession>
<dbReference type="CDD" id="cd04692">
    <property type="entry name" value="NUDIX_Hydrolase"/>
    <property type="match status" value="1"/>
</dbReference>
<dbReference type="InterPro" id="IPR000086">
    <property type="entry name" value="NUDIX_hydrolase_dom"/>
</dbReference>
<name>A0ABW5VPL0_9FLAO</name>
<dbReference type="PROSITE" id="PS51462">
    <property type="entry name" value="NUDIX"/>
    <property type="match status" value="1"/>
</dbReference>
<dbReference type="PANTHER" id="PTHR10885">
    <property type="entry name" value="ISOPENTENYL-DIPHOSPHATE DELTA-ISOMERASE"/>
    <property type="match status" value="1"/>
</dbReference>
<dbReference type="Proteomes" id="UP001597532">
    <property type="component" value="Unassembled WGS sequence"/>
</dbReference>
<dbReference type="PANTHER" id="PTHR10885:SF0">
    <property type="entry name" value="ISOPENTENYL-DIPHOSPHATE DELTA-ISOMERASE"/>
    <property type="match status" value="1"/>
</dbReference>
<dbReference type="SUPFAM" id="SSF55811">
    <property type="entry name" value="Nudix"/>
    <property type="match status" value="1"/>
</dbReference>
<sequence>MDELIDILDAQGNYTGKTTMRSEAHKKGLFHPSIHVWLYTKNTEVLIQQRARNKDTHPGLWDVSVAGHIGAGEDIVDSAIREVKEEIGVDLLEKELQKIGVFKYSYLHRKDLLDCEFHHTFLSELKVPFSALKRQESEVDDLGLISIPTFRKELESNVISRKYVPYEMEYYDFVLNAIQTRL</sequence>
<reference evidence="3" key="1">
    <citation type="journal article" date="2019" name="Int. J. Syst. Evol. Microbiol.">
        <title>The Global Catalogue of Microorganisms (GCM) 10K type strain sequencing project: providing services to taxonomists for standard genome sequencing and annotation.</title>
        <authorList>
            <consortium name="The Broad Institute Genomics Platform"/>
            <consortium name="The Broad Institute Genome Sequencing Center for Infectious Disease"/>
            <person name="Wu L."/>
            <person name="Ma J."/>
        </authorList>
    </citation>
    <scope>NUCLEOTIDE SEQUENCE [LARGE SCALE GENOMIC DNA]</scope>
    <source>
        <strain evidence="3">KCTC 52924</strain>
    </source>
</reference>
<protein>
    <submittedName>
        <fullName evidence="2">NUDIX domain-containing protein</fullName>
    </submittedName>
</protein>
<organism evidence="2 3">
    <name type="scientific">Arenibacter antarcticus</name>
    <dbReference type="NCBI Taxonomy" id="2040469"/>
    <lineage>
        <taxon>Bacteria</taxon>
        <taxon>Pseudomonadati</taxon>
        <taxon>Bacteroidota</taxon>
        <taxon>Flavobacteriia</taxon>
        <taxon>Flavobacteriales</taxon>
        <taxon>Flavobacteriaceae</taxon>
        <taxon>Arenibacter</taxon>
    </lineage>
</organism>
<keyword evidence="3" id="KW-1185">Reference proteome</keyword>
<dbReference type="Gene3D" id="3.90.79.10">
    <property type="entry name" value="Nucleoside Triphosphate Pyrophosphohydrolase"/>
    <property type="match status" value="1"/>
</dbReference>
<gene>
    <name evidence="2" type="ORF">ACFS1K_19285</name>
</gene>
<evidence type="ECO:0000313" key="3">
    <source>
        <dbReference type="Proteomes" id="UP001597532"/>
    </source>
</evidence>